<keyword evidence="4" id="KW-1185">Reference proteome</keyword>
<evidence type="ECO:0000259" key="2">
    <source>
        <dbReference type="SMART" id="SM00858"/>
    </source>
</evidence>
<dbReference type="CDD" id="cd11614">
    <property type="entry name" value="SAF_CpaB_FlgA_like"/>
    <property type="match status" value="1"/>
</dbReference>
<dbReference type="Pfam" id="PF08666">
    <property type="entry name" value="SAF"/>
    <property type="match status" value="1"/>
</dbReference>
<dbReference type="AlphaFoldDB" id="A0A101XSN1"/>
<keyword evidence="1" id="KW-0732">Signal</keyword>
<organism evidence="3 4">
    <name type="scientific">Ferroacidibacillus organovorans</name>
    <dbReference type="NCBI Taxonomy" id="1765683"/>
    <lineage>
        <taxon>Bacteria</taxon>
        <taxon>Bacillati</taxon>
        <taxon>Bacillota</taxon>
        <taxon>Bacilli</taxon>
        <taxon>Bacillales</taxon>
        <taxon>Alicyclobacillaceae</taxon>
        <taxon>Ferroacidibacillus</taxon>
    </lineage>
</organism>
<feature type="signal peptide" evidence="1">
    <location>
        <begin position="1"/>
        <end position="21"/>
    </location>
</feature>
<reference evidence="3 4" key="1">
    <citation type="submission" date="2015-12" db="EMBL/GenBank/DDBJ databases">
        <title>Draft genome sequence of Acidibacillus ferrooxidans ITV001, isolated from a chalcopyrite acid mine drainage site in Brazil.</title>
        <authorList>
            <person name="Dall'Agnol H."/>
            <person name="Nancucheo I."/>
            <person name="Johnson B."/>
            <person name="Oliveira R."/>
            <person name="Leite L."/>
            <person name="Pylro V."/>
            <person name="Nunes G.L."/>
            <person name="Tzotzos G."/>
            <person name="Fernandes G.R."/>
            <person name="Dutra J."/>
            <person name="Orellana S.C."/>
            <person name="Oliveira G."/>
        </authorList>
    </citation>
    <scope>NUCLEOTIDE SEQUENCE [LARGE SCALE GENOMIC DNA]</scope>
    <source>
        <strain evidence="4">ITV01</strain>
    </source>
</reference>
<dbReference type="RefSeq" id="WP_067712400.1">
    <property type="nucleotide sequence ID" value="NZ_LPVJ01000009.1"/>
</dbReference>
<dbReference type="InterPro" id="IPR013974">
    <property type="entry name" value="SAF"/>
</dbReference>
<protein>
    <recommendedName>
        <fullName evidence="2">SAF domain-containing protein</fullName>
    </recommendedName>
</protein>
<accession>A0A101XSN1</accession>
<proteinExistence type="predicted"/>
<feature type="chain" id="PRO_5007110249" description="SAF domain-containing protein" evidence="1">
    <location>
        <begin position="22"/>
        <end position="149"/>
    </location>
</feature>
<dbReference type="SMART" id="SM00858">
    <property type="entry name" value="SAF"/>
    <property type="match status" value="1"/>
</dbReference>
<name>A0A101XSN1_9BACL</name>
<dbReference type="EMBL" id="LPVJ01000009">
    <property type="protein sequence ID" value="KUO96716.1"/>
    <property type="molecule type" value="Genomic_DNA"/>
</dbReference>
<comment type="caution">
    <text evidence="3">The sequence shown here is derived from an EMBL/GenBank/DDBJ whole genome shotgun (WGS) entry which is preliminary data.</text>
</comment>
<evidence type="ECO:0000313" key="4">
    <source>
        <dbReference type="Proteomes" id="UP000053557"/>
    </source>
</evidence>
<evidence type="ECO:0000256" key="1">
    <source>
        <dbReference type="SAM" id="SignalP"/>
    </source>
</evidence>
<sequence>MKRLRLSTLLLLGSVVMAAFATIAVVSILRNTIQATRNSIKTVPVLVATKEVISGAPLTSAVWRVASVPLGGREPNAFVQPSQVIGKYAVQNLFPGEQLIPQLVSGHVQTPRFADKIPSGDVAIAVLFNPLNDAGGLSRLETMYLFSGF</sequence>
<dbReference type="Proteomes" id="UP000053557">
    <property type="component" value="Unassembled WGS sequence"/>
</dbReference>
<evidence type="ECO:0000313" key="3">
    <source>
        <dbReference type="EMBL" id="KUO96716.1"/>
    </source>
</evidence>
<feature type="domain" description="SAF" evidence="2">
    <location>
        <begin position="43"/>
        <end position="105"/>
    </location>
</feature>
<gene>
    <name evidence="3" type="ORF">ATW55_07790</name>
</gene>